<dbReference type="RefSeq" id="WP_345863913.1">
    <property type="nucleotide sequence ID" value="NZ_JBDIMF010000002.1"/>
</dbReference>
<proteinExistence type="predicted"/>
<keyword evidence="3" id="KW-1185">Reference proteome</keyword>
<reference evidence="2 3" key="1">
    <citation type="submission" date="2024-05" db="EMBL/GenBank/DDBJ databases">
        <authorList>
            <person name="Liu Q."/>
            <person name="Xin Y.-H."/>
        </authorList>
    </citation>
    <scope>NUCLEOTIDE SEQUENCE [LARGE SCALE GENOMIC DNA]</scope>
    <source>
        <strain evidence="2 3">CGMCC 1.15349</strain>
    </source>
</reference>
<dbReference type="EMBL" id="JBDIMF010000002">
    <property type="protein sequence ID" value="MEN2786110.1"/>
    <property type="molecule type" value="Genomic_DNA"/>
</dbReference>
<evidence type="ECO:0000313" key="2">
    <source>
        <dbReference type="EMBL" id="MEN2786110.1"/>
    </source>
</evidence>
<dbReference type="Pfam" id="PF01814">
    <property type="entry name" value="Hemerythrin"/>
    <property type="match status" value="1"/>
</dbReference>
<dbReference type="Proteomes" id="UP001404104">
    <property type="component" value="Unassembled WGS sequence"/>
</dbReference>
<sequence>MNDSSPAALVLGARGGLPDDIAFLRAPYPRGGWRAHAGFGQLADFWLQVHASLRHEGGEVARIVDAFREQRIDAAQLQRAFVPGLDGFLQHLDQHHRIEDAAYFPRFRQLDDRLVIGFDLLEGDHQIIHQQLIATVAQARGLISALALPGDDARRAADLYAADAGKLLHLLLQHLADEEELVIPAMLKHGERTLR</sequence>
<evidence type="ECO:0000313" key="3">
    <source>
        <dbReference type="Proteomes" id="UP001404104"/>
    </source>
</evidence>
<protein>
    <submittedName>
        <fullName evidence="2">Hemerythrin domain-containing protein</fullName>
    </submittedName>
</protein>
<dbReference type="Gene3D" id="1.20.120.520">
    <property type="entry name" value="nmb1532 protein domain like"/>
    <property type="match status" value="1"/>
</dbReference>
<organism evidence="2 3">
    <name type="scientific">Sphingomonas qilianensis</name>
    <dbReference type="NCBI Taxonomy" id="1736690"/>
    <lineage>
        <taxon>Bacteria</taxon>
        <taxon>Pseudomonadati</taxon>
        <taxon>Pseudomonadota</taxon>
        <taxon>Alphaproteobacteria</taxon>
        <taxon>Sphingomonadales</taxon>
        <taxon>Sphingomonadaceae</taxon>
        <taxon>Sphingomonas</taxon>
    </lineage>
</organism>
<gene>
    <name evidence="2" type="ORF">ABC969_06700</name>
</gene>
<feature type="domain" description="Hemerythrin-like" evidence="1">
    <location>
        <begin position="43"/>
        <end position="185"/>
    </location>
</feature>
<accession>A0ABU9XQK9</accession>
<evidence type="ECO:0000259" key="1">
    <source>
        <dbReference type="Pfam" id="PF01814"/>
    </source>
</evidence>
<name>A0ABU9XQK9_9SPHN</name>
<comment type="caution">
    <text evidence="2">The sequence shown here is derived from an EMBL/GenBank/DDBJ whole genome shotgun (WGS) entry which is preliminary data.</text>
</comment>
<dbReference type="InterPro" id="IPR012312">
    <property type="entry name" value="Hemerythrin-like"/>
</dbReference>